<organism evidence="10 11">
    <name type="scientific">Candidatus Ornithospirochaeta stercoripullorum</name>
    <dbReference type="NCBI Taxonomy" id="2840899"/>
    <lineage>
        <taxon>Bacteria</taxon>
        <taxon>Pseudomonadati</taxon>
        <taxon>Spirochaetota</taxon>
        <taxon>Spirochaetia</taxon>
        <taxon>Spirochaetales</taxon>
        <taxon>Spirochaetaceae</taxon>
        <taxon>Spirochaetaceae incertae sedis</taxon>
        <taxon>Candidatus Ornithospirochaeta</taxon>
    </lineage>
</organism>
<feature type="domain" description="ABC transmembrane type-1" evidence="9">
    <location>
        <begin position="56"/>
        <end position="264"/>
    </location>
</feature>
<evidence type="ECO:0000256" key="2">
    <source>
        <dbReference type="ARBA" id="ARBA00022448"/>
    </source>
</evidence>
<name>A0A9D9H5M7_9SPIO</name>
<proteinExistence type="inferred from homology"/>
<feature type="transmembrane region" description="Helical" evidence="8">
    <location>
        <begin position="135"/>
        <end position="161"/>
    </location>
</feature>
<dbReference type="SUPFAM" id="SSF161098">
    <property type="entry name" value="MetI-like"/>
    <property type="match status" value="2"/>
</dbReference>
<feature type="transmembrane region" description="Helical" evidence="8">
    <location>
        <begin position="9"/>
        <end position="30"/>
    </location>
</feature>
<dbReference type="PANTHER" id="PTHR43357:SF4">
    <property type="entry name" value="INNER MEMBRANE ABC TRANSPORTER PERMEASE PROTEIN YDCV"/>
    <property type="match status" value="1"/>
</dbReference>
<comment type="subcellular location">
    <subcellularLocation>
        <location evidence="1">Cell inner membrane</location>
        <topology evidence="1">Multi-pass membrane protein</topology>
    </subcellularLocation>
    <subcellularLocation>
        <location evidence="8">Cell membrane</location>
        <topology evidence="8">Multi-pass membrane protein</topology>
    </subcellularLocation>
</comment>
<feature type="transmembrane region" description="Helical" evidence="8">
    <location>
        <begin position="199"/>
        <end position="226"/>
    </location>
</feature>
<evidence type="ECO:0000313" key="11">
    <source>
        <dbReference type="Proteomes" id="UP000823615"/>
    </source>
</evidence>
<sequence length="541" mass="58880">MRMKGNGYYLVRALPGIIILLVLFLLPLSLNFSYAFKDDGKALIEIFTDSYTLHLLEFTLTQAVLSALISVIIALPFAAFFSAYQFPLRRAVLTLSGLSFTIPTILVVLGFVIWYGNNGLLNTLLMRILGKDHTVISVLYSFKAIILAHVYLNFPIAFLLITNAWSGMSDETEKAAYTLGKGRTSTFFHITLPRLLPSIVAAFILIFLYCFSSFSIILVLGGSPAYSTFETEIYRRVHINVDREGAAALSLFSFFITGILLIITSRTRSTKKAGRKARTLRKAHGKSLIAAILIMLLILLFIIPPMASIIYRAFYTKAGDFTLRAWEDIAKSSTGFSSSALSAIINSFMIALLSALIAVALGSKIALFSAKAGSRLLPILSSLPMAAGSVTLGLGFSLLRVTINYDSLLFSYLVIILSHLIIILPFAVRTIIPGAEAIPSDLSAASYTLGVSKGRTLRKVESPLLSSYRRKAFAFAFALSLGEVNATLTLSDGHVTTLPILIYRMINSYNYQGAAALGTLLLAEALIVFIIGEGGKKHAVS</sequence>
<evidence type="ECO:0000256" key="7">
    <source>
        <dbReference type="ARBA" id="ARBA00023136"/>
    </source>
</evidence>
<keyword evidence="7 8" id="KW-0472">Membrane</keyword>
<dbReference type="InterPro" id="IPR000515">
    <property type="entry name" value="MetI-like"/>
</dbReference>
<dbReference type="Proteomes" id="UP000823615">
    <property type="component" value="Unassembled WGS sequence"/>
</dbReference>
<feature type="transmembrane region" description="Helical" evidence="8">
    <location>
        <begin position="246"/>
        <end position="267"/>
    </location>
</feature>
<evidence type="ECO:0000256" key="1">
    <source>
        <dbReference type="ARBA" id="ARBA00004429"/>
    </source>
</evidence>
<comment type="similarity">
    <text evidence="8">Belongs to the binding-protein-dependent transport system permease family.</text>
</comment>
<dbReference type="PANTHER" id="PTHR43357">
    <property type="entry name" value="INNER MEMBRANE ABC TRANSPORTER PERMEASE PROTEIN YDCV"/>
    <property type="match status" value="1"/>
</dbReference>
<feature type="transmembrane region" description="Helical" evidence="8">
    <location>
        <begin position="379"/>
        <end position="403"/>
    </location>
</feature>
<dbReference type="PROSITE" id="PS50928">
    <property type="entry name" value="ABC_TM1"/>
    <property type="match status" value="2"/>
</dbReference>
<dbReference type="CDD" id="cd06261">
    <property type="entry name" value="TM_PBP2"/>
    <property type="match status" value="2"/>
</dbReference>
<evidence type="ECO:0000256" key="4">
    <source>
        <dbReference type="ARBA" id="ARBA00022519"/>
    </source>
</evidence>
<reference evidence="10" key="1">
    <citation type="submission" date="2020-10" db="EMBL/GenBank/DDBJ databases">
        <authorList>
            <person name="Gilroy R."/>
        </authorList>
    </citation>
    <scope>NUCLEOTIDE SEQUENCE</scope>
    <source>
        <strain evidence="10">7293</strain>
    </source>
</reference>
<evidence type="ECO:0000259" key="9">
    <source>
        <dbReference type="PROSITE" id="PS50928"/>
    </source>
</evidence>
<accession>A0A9D9H5M7</accession>
<reference evidence="10" key="2">
    <citation type="journal article" date="2021" name="PeerJ">
        <title>Extensive microbial diversity within the chicken gut microbiome revealed by metagenomics and culture.</title>
        <authorList>
            <person name="Gilroy R."/>
            <person name="Ravi A."/>
            <person name="Getino M."/>
            <person name="Pursley I."/>
            <person name="Horton D.L."/>
            <person name="Alikhan N.F."/>
            <person name="Baker D."/>
            <person name="Gharbi K."/>
            <person name="Hall N."/>
            <person name="Watson M."/>
            <person name="Adriaenssens E.M."/>
            <person name="Foster-Nyarko E."/>
            <person name="Jarju S."/>
            <person name="Secka A."/>
            <person name="Antonio M."/>
            <person name="Oren A."/>
            <person name="Chaudhuri R.R."/>
            <person name="La Ragione R."/>
            <person name="Hildebrand F."/>
            <person name="Pallen M.J."/>
        </authorList>
    </citation>
    <scope>NUCLEOTIDE SEQUENCE</scope>
    <source>
        <strain evidence="10">7293</strain>
    </source>
</reference>
<feature type="domain" description="ABC transmembrane type-1" evidence="9">
    <location>
        <begin position="344"/>
        <end position="532"/>
    </location>
</feature>
<keyword evidence="5 8" id="KW-0812">Transmembrane</keyword>
<keyword evidence="2 8" id="KW-0813">Transport</keyword>
<dbReference type="GO" id="GO:0055085">
    <property type="term" value="P:transmembrane transport"/>
    <property type="evidence" value="ECO:0007669"/>
    <property type="project" value="InterPro"/>
</dbReference>
<evidence type="ECO:0000256" key="5">
    <source>
        <dbReference type="ARBA" id="ARBA00022692"/>
    </source>
</evidence>
<gene>
    <name evidence="10" type="ORF">IAA97_03820</name>
</gene>
<dbReference type="GO" id="GO:0005886">
    <property type="term" value="C:plasma membrane"/>
    <property type="evidence" value="ECO:0007669"/>
    <property type="project" value="UniProtKB-SubCell"/>
</dbReference>
<feature type="transmembrane region" description="Helical" evidence="8">
    <location>
        <begin position="63"/>
        <end position="84"/>
    </location>
</feature>
<feature type="transmembrane region" description="Helical" evidence="8">
    <location>
        <begin position="288"/>
        <end position="314"/>
    </location>
</feature>
<keyword evidence="4" id="KW-0997">Cell inner membrane</keyword>
<feature type="transmembrane region" description="Helical" evidence="8">
    <location>
        <begin position="511"/>
        <end position="531"/>
    </location>
</feature>
<evidence type="ECO:0000313" key="10">
    <source>
        <dbReference type="EMBL" id="MBO8436087.1"/>
    </source>
</evidence>
<feature type="transmembrane region" description="Helical" evidence="8">
    <location>
        <begin position="91"/>
        <end position="115"/>
    </location>
</feature>
<feature type="transmembrane region" description="Helical" evidence="8">
    <location>
        <begin position="343"/>
        <end position="367"/>
    </location>
</feature>
<dbReference type="EMBL" id="JADIMT010000051">
    <property type="protein sequence ID" value="MBO8436087.1"/>
    <property type="molecule type" value="Genomic_DNA"/>
</dbReference>
<evidence type="ECO:0000256" key="6">
    <source>
        <dbReference type="ARBA" id="ARBA00022989"/>
    </source>
</evidence>
<evidence type="ECO:0000256" key="3">
    <source>
        <dbReference type="ARBA" id="ARBA00022475"/>
    </source>
</evidence>
<protein>
    <submittedName>
        <fullName evidence="10">Iron ABC transporter permease</fullName>
    </submittedName>
</protein>
<dbReference type="Gene3D" id="1.10.3720.10">
    <property type="entry name" value="MetI-like"/>
    <property type="match status" value="2"/>
</dbReference>
<keyword evidence="6 8" id="KW-1133">Transmembrane helix</keyword>
<comment type="caution">
    <text evidence="10">The sequence shown here is derived from an EMBL/GenBank/DDBJ whole genome shotgun (WGS) entry which is preliminary data.</text>
</comment>
<dbReference type="Pfam" id="PF00528">
    <property type="entry name" value="BPD_transp_1"/>
    <property type="match status" value="1"/>
</dbReference>
<dbReference type="AlphaFoldDB" id="A0A9D9H5M7"/>
<feature type="transmembrane region" description="Helical" evidence="8">
    <location>
        <begin position="409"/>
        <end position="428"/>
    </location>
</feature>
<keyword evidence="3" id="KW-1003">Cell membrane</keyword>
<evidence type="ECO:0000256" key="8">
    <source>
        <dbReference type="RuleBase" id="RU363032"/>
    </source>
</evidence>
<dbReference type="InterPro" id="IPR035906">
    <property type="entry name" value="MetI-like_sf"/>
</dbReference>